<feature type="domain" description="Cation-transporting P-type ATPase N-terminal" evidence="10">
    <location>
        <begin position="123"/>
        <end position="193"/>
    </location>
</feature>
<dbReference type="SUPFAM" id="SSF56784">
    <property type="entry name" value="HAD-like"/>
    <property type="match status" value="1"/>
</dbReference>
<dbReference type="Proteomes" id="UP000245207">
    <property type="component" value="Unassembled WGS sequence"/>
</dbReference>
<evidence type="ECO:0000256" key="8">
    <source>
        <dbReference type="SAM" id="MobiDB-lite"/>
    </source>
</evidence>
<comment type="caution">
    <text evidence="11">The sequence shown here is derived from an EMBL/GenBank/DDBJ whole genome shotgun (WGS) entry which is preliminary data.</text>
</comment>
<evidence type="ECO:0000256" key="6">
    <source>
        <dbReference type="ARBA" id="ARBA00022989"/>
    </source>
</evidence>
<feature type="transmembrane region" description="Helical" evidence="9">
    <location>
        <begin position="986"/>
        <end position="1005"/>
    </location>
</feature>
<feature type="transmembrane region" description="Helical" evidence="9">
    <location>
        <begin position="947"/>
        <end position="965"/>
    </location>
</feature>
<accession>A0A2U1NEM9</accession>
<keyword evidence="3" id="KW-0479">Metal-binding</keyword>
<feature type="compositionally biased region" description="Basic and acidic residues" evidence="8">
    <location>
        <begin position="66"/>
        <end position="75"/>
    </location>
</feature>
<dbReference type="Gene3D" id="2.70.150.10">
    <property type="entry name" value="Calcium-transporting ATPase, cytoplasmic transduction domain A"/>
    <property type="match status" value="1"/>
</dbReference>
<reference evidence="11 12" key="1">
    <citation type="journal article" date="2018" name="Mol. Plant">
        <title>The genome of Artemisia annua provides insight into the evolution of Asteraceae family and artemisinin biosynthesis.</title>
        <authorList>
            <person name="Shen Q."/>
            <person name="Zhang L."/>
            <person name="Liao Z."/>
            <person name="Wang S."/>
            <person name="Yan T."/>
            <person name="Shi P."/>
            <person name="Liu M."/>
            <person name="Fu X."/>
            <person name="Pan Q."/>
            <person name="Wang Y."/>
            <person name="Lv Z."/>
            <person name="Lu X."/>
            <person name="Zhang F."/>
            <person name="Jiang W."/>
            <person name="Ma Y."/>
            <person name="Chen M."/>
            <person name="Hao X."/>
            <person name="Li L."/>
            <person name="Tang Y."/>
            <person name="Lv G."/>
            <person name="Zhou Y."/>
            <person name="Sun X."/>
            <person name="Brodelius P.E."/>
            <person name="Rose J.K.C."/>
            <person name="Tang K."/>
        </authorList>
    </citation>
    <scope>NUCLEOTIDE SEQUENCE [LARGE SCALE GENOMIC DNA]</scope>
    <source>
        <strain evidence="12">cv. Huhao1</strain>
        <tissue evidence="11">Leaf</tissue>
    </source>
</reference>
<dbReference type="Gene3D" id="3.40.1110.10">
    <property type="entry name" value="Calcium-transporting ATPase, cytoplasmic domain N"/>
    <property type="match status" value="1"/>
</dbReference>
<keyword evidence="12" id="KW-1185">Reference proteome</keyword>
<dbReference type="InterPro" id="IPR006068">
    <property type="entry name" value="ATPase_P-typ_cation-transptr_C"/>
</dbReference>
<keyword evidence="7 9" id="KW-0472">Membrane</keyword>
<dbReference type="Pfam" id="PF00122">
    <property type="entry name" value="E1-E2_ATPase"/>
    <property type="match status" value="1"/>
</dbReference>
<evidence type="ECO:0000256" key="5">
    <source>
        <dbReference type="ARBA" id="ARBA00022842"/>
    </source>
</evidence>
<keyword evidence="6 9" id="KW-1133">Transmembrane helix</keyword>
<dbReference type="SMART" id="SM00831">
    <property type="entry name" value="Cation_ATPase_N"/>
    <property type="match status" value="1"/>
</dbReference>
<gene>
    <name evidence="11" type="ORF">CTI12_AA275740</name>
</gene>
<dbReference type="GO" id="GO:0000166">
    <property type="term" value="F:nucleotide binding"/>
    <property type="evidence" value="ECO:0007669"/>
    <property type="project" value="InterPro"/>
</dbReference>
<protein>
    <recommendedName>
        <fullName evidence="10">Cation-transporting P-type ATPase N-terminal domain-containing protein</fullName>
    </recommendedName>
</protein>
<dbReference type="InterPro" id="IPR023299">
    <property type="entry name" value="ATPase_P-typ_cyto_dom_N"/>
</dbReference>
<keyword evidence="2 9" id="KW-0812">Transmembrane</keyword>
<evidence type="ECO:0000256" key="1">
    <source>
        <dbReference type="ARBA" id="ARBA00004370"/>
    </source>
</evidence>
<evidence type="ECO:0000259" key="10">
    <source>
        <dbReference type="SMART" id="SM00831"/>
    </source>
</evidence>
<evidence type="ECO:0000256" key="2">
    <source>
        <dbReference type="ARBA" id="ARBA00022692"/>
    </source>
</evidence>
<proteinExistence type="predicted"/>
<feature type="transmembrane region" description="Helical" evidence="9">
    <location>
        <begin position="778"/>
        <end position="800"/>
    </location>
</feature>
<organism evidence="11 12">
    <name type="scientific">Artemisia annua</name>
    <name type="common">Sweet wormwood</name>
    <dbReference type="NCBI Taxonomy" id="35608"/>
    <lineage>
        <taxon>Eukaryota</taxon>
        <taxon>Viridiplantae</taxon>
        <taxon>Streptophyta</taxon>
        <taxon>Embryophyta</taxon>
        <taxon>Tracheophyta</taxon>
        <taxon>Spermatophyta</taxon>
        <taxon>Magnoliopsida</taxon>
        <taxon>eudicotyledons</taxon>
        <taxon>Gunneridae</taxon>
        <taxon>Pentapetalae</taxon>
        <taxon>asterids</taxon>
        <taxon>campanulids</taxon>
        <taxon>Asterales</taxon>
        <taxon>Asteraceae</taxon>
        <taxon>Asteroideae</taxon>
        <taxon>Anthemideae</taxon>
        <taxon>Artemisiinae</taxon>
        <taxon>Artemisia</taxon>
    </lineage>
</organism>
<dbReference type="PANTHER" id="PTHR24093:SF470">
    <property type="entry name" value="CALCIUM-TRANSPORTING ATPASE 12, PLASMA MEMBRANE-TYPE-LIKE"/>
    <property type="match status" value="1"/>
</dbReference>
<dbReference type="OrthoDB" id="116380at2759"/>
<keyword evidence="4" id="KW-0106">Calcium</keyword>
<evidence type="ECO:0000313" key="11">
    <source>
        <dbReference type="EMBL" id="PWA71959.1"/>
    </source>
</evidence>
<dbReference type="InterPro" id="IPR004014">
    <property type="entry name" value="ATPase_P-typ_cation-transptr_N"/>
</dbReference>
<keyword evidence="5" id="KW-0460">Magnesium</keyword>
<sequence length="1008" mass="113182">MQEVHDTMDLEMQQLPSPQMDGSSAVEIMNTAIHTVKSMKLSITGTNHQCPSVSRASSYKSVNSSSEKDESKSEVAEASDCVAVSSEHHIDIGVEQTVDQFQLSQSKTISKIVREKNLPTLQKFGGLSVVAHALRTDFSKGISDDEAIYRSRLHKFYQPAPTHRYFHLVWKAFKNKTILLLLLAAVMSLVFEIKEDGLENGCHDGVVVLIAVALLVFWDSIHKYWEEQRARKKLQKQRIKEGGVGKVHVIRDGEEKHICEPQLVCGDIVLLMKGCQVPADGLFVAGQGLEVDYGSAYIINKQNPFLSYGERVISGDARMVVTSLYMDTGWSEMMRKSTSQQYTRCKLETRIDKLNTCLHYTGLIISILITIVLFIRYQAGKMDDDNGYKPESVTEPAATRYFADIFRKIIKETKYSARALINLLTTEQDSQGVTKMASVTRICTDMFSDFTEDDMIVEKFIIGGEVISGCTTLFPNVVEALCDGIGTLKQPAFSHWAKDKLGFNREIMMQKREILKTKGVTLRTFFQGTEEPCGALIRGIDESEEMVEHFNGPLSRIECMCTHYYDSNGHTYPIDNTMRQVFKELDEEMQRKHLKTIAFACKRTESQALNGDELVLVAVLGLKEITKAKVGACRERGIETIMVSSKKTSVLRNFCLERGITIGDSESAVITGEAFRKYTDQERREKADEIRILGEALPSDKLLLVEILKEQGQVVAFLGQRTDEAPSLRAADVGIAIGEWSTMKARASCGIFIPDGSFSDLVRMVDSGKCIHHNIQSFLQLVLITTISSTLISFSETVLFGDVSLTTLQFVWVKLTLAVLGGLALLTKPSEDTCASLLPVSCRKSLITAEMIRNIVFQVLYQAMCSLTIELKGTAVVGTNQNMKTAVSNIFIFCQFFNQFNARELQKKNFFRGIHRHIEFWVAVITFIVFHAFFTIVQLILGYGARLNWKLWAGCVLVGAVTWLVDWLGKCISWFLKITFKRLRNLYIVLEASLCVLHVSFIWTVSSL</sequence>
<evidence type="ECO:0000313" key="12">
    <source>
        <dbReference type="Proteomes" id="UP000245207"/>
    </source>
</evidence>
<dbReference type="InterPro" id="IPR023298">
    <property type="entry name" value="ATPase_P-typ_TM_dom_sf"/>
</dbReference>
<dbReference type="InterPro" id="IPR036412">
    <property type="entry name" value="HAD-like_sf"/>
</dbReference>
<evidence type="ECO:0000256" key="4">
    <source>
        <dbReference type="ARBA" id="ARBA00022837"/>
    </source>
</evidence>
<dbReference type="AlphaFoldDB" id="A0A2U1NEM9"/>
<name>A0A2U1NEM9_ARTAN</name>
<evidence type="ECO:0000256" key="7">
    <source>
        <dbReference type="ARBA" id="ARBA00023136"/>
    </source>
</evidence>
<dbReference type="GO" id="GO:0046872">
    <property type="term" value="F:metal ion binding"/>
    <property type="evidence" value="ECO:0007669"/>
    <property type="project" value="UniProtKB-KW"/>
</dbReference>
<evidence type="ECO:0000256" key="9">
    <source>
        <dbReference type="SAM" id="Phobius"/>
    </source>
</evidence>
<comment type="subcellular location">
    <subcellularLocation>
        <location evidence="1">Membrane</location>
    </subcellularLocation>
</comment>
<dbReference type="GO" id="GO:0005886">
    <property type="term" value="C:plasma membrane"/>
    <property type="evidence" value="ECO:0007669"/>
    <property type="project" value="TreeGrafter"/>
</dbReference>
<feature type="transmembrane region" description="Helical" evidence="9">
    <location>
        <begin position="920"/>
        <end position="941"/>
    </location>
</feature>
<feature type="region of interest" description="Disordered" evidence="8">
    <location>
        <begin position="45"/>
        <end position="78"/>
    </location>
</feature>
<dbReference type="Pfam" id="PF00689">
    <property type="entry name" value="Cation_ATPase_C"/>
    <property type="match status" value="1"/>
</dbReference>
<dbReference type="SUPFAM" id="SSF81653">
    <property type="entry name" value="Calcium ATPase, transduction domain A"/>
    <property type="match status" value="1"/>
</dbReference>
<dbReference type="SUPFAM" id="SSF81660">
    <property type="entry name" value="Metal cation-transporting ATPase, ATP-binding domain N"/>
    <property type="match status" value="1"/>
</dbReference>
<dbReference type="PANTHER" id="PTHR24093">
    <property type="entry name" value="CATION TRANSPORTING ATPASE"/>
    <property type="match status" value="1"/>
</dbReference>
<feature type="transmembrane region" description="Helical" evidence="9">
    <location>
        <begin position="357"/>
        <end position="377"/>
    </location>
</feature>
<dbReference type="EMBL" id="PKPP01002989">
    <property type="protein sequence ID" value="PWA71959.1"/>
    <property type="molecule type" value="Genomic_DNA"/>
</dbReference>
<dbReference type="Pfam" id="PF00690">
    <property type="entry name" value="Cation_ATPase_N"/>
    <property type="match status" value="1"/>
</dbReference>
<dbReference type="InterPro" id="IPR059000">
    <property type="entry name" value="ATPase_P-type_domA"/>
</dbReference>
<dbReference type="GO" id="GO:0005388">
    <property type="term" value="F:P-type calcium transporter activity"/>
    <property type="evidence" value="ECO:0007669"/>
    <property type="project" value="TreeGrafter"/>
</dbReference>
<dbReference type="STRING" id="35608.A0A2U1NEM9"/>
<dbReference type="InterPro" id="IPR008250">
    <property type="entry name" value="ATPase_P-typ_transduc_dom_A_sf"/>
</dbReference>
<evidence type="ECO:0000256" key="3">
    <source>
        <dbReference type="ARBA" id="ARBA00022723"/>
    </source>
</evidence>
<dbReference type="InterPro" id="IPR023214">
    <property type="entry name" value="HAD_sf"/>
</dbReference>
<feature type="compositionally biased region" description="Low complexity" evidence="8">
    <location>
        <begin position="52"/>
        <end position="65"/>
    </location>
</feature>
<dbReference type="Gene3D" id="3.40.50.1000">
    <property type="entry name" value="HAD superfamily/HAD-like"/>
    <property type="match status" value="1"/>
</dbReference>
<dbReference type="SUPFAM" id="SSF81665">
    <property type="entry name" value="Calcium ATPase, transmembrane domain M"/>
    <property type="match status" value="1"/>
</dbReference>
<dbReference type="Gene3D" id="1.20.1110.10">
    <property type="entry name" value="Calcium-transporting ATPase, transmembrane domain"/>
    <property type="match status" value="3"/>
</dbReference>